<dbReference type="PANTHER" id="PTHR30469">
    <property type="entry name" value="MULTIDRUG RESISTANCE PROTEIN MDTA"/>
    <property type="match status" value="1"/>
</dbReference>
<evidence type="ECO:0000259" key="3">
    <source>
        <dbReference type="Pfam" id="PF25967"/>
    </source>
</evidence>
<feature type="domain" description="Multidrug resistance protein MdtA-like C-terminal permuted SH3" evidence="3">
    <location>
        <begin position="278"/>
        <end position="342"/>
    </location>
</feature>
<evidence type="ECO:0000256" key="1">
    <source>
        <dbReference type="ARBA" id="ARBA00009477"/>
    </source>
</evidence>
<dbReference type="EMBL" id="CP081864">
    <property type="protein sequence ID" value="QZN94593.1"/>
    <property type="molecule type" value="Genomic_DNA"/>
</dbReference>
<name>A0ABX9AIH8_9ENTR</name>
<dbReference type="Proteomes" id="UP000825886">
    <property type="component" value="Chromosome"/>
</dbReference>
<organism evidence="4 5">
    <name type="scientific">Symbiopectobacterium purcellii</name>
    <dbReference type="NCBI Taxonomy" id="2871826"/>
    <lineage>
        <taxon>Bacteria</taxon>
        <taxon>Pseudomonadati</taxon>
        <taxon>Pseudomonadota</taxon>
        <taxon>Gammaproteobacteria</taxon>
        <taxon>Enterobacterales</taxon>
        <taxon>Enterobacteriaceae</taxon>
    </lineage>
</organism>
<proteinExistence type="inferred from homology"/>
<dbReference type="Gene3D" id="1.10.287.470">
    <property type="entry name" value="Helix hairpin bin"/>
    <property type="match status" value="1"/>
</dbReference>
<keyword evidence="2" id="KW-0175">Coiled coil</keyword>
<dbReference type="InterPro" id="IPR058627">
    <property type="entry name" value="MdtA-like_C"/>
</dbReference>
<dbReference type="NCBIfam" id="TIGR01730">
    <property type="entry name" value="RND_mfp"/>
    <property type="match status" value="1"/>
</dbReference>
<reference evidence="4 5" key="1">
    <citation type="submission" date="2021-08" db="EMBL/GenBank/DDBJ databases">
        <title>Culture and genomic analysis of Symbiopectobacterium purcellii sp. nov. gen. nov., isolated from the leafhopper Empoasca decipiens.</title>
        <authorList>
            <person name="Nadal-Jimenez P."/>
            <person name="Siozios S."/>
            <person name="Halliday N."/>
            <person name="Camara M."/>
            <person name="Hurst G.D.D."/>
        </authorList>
    </citation>
    <scope>NUCLEOTIDE SEQUENCE [LARGE SCALE GENOMIC DNA]</scope>
    <source>
        <strain evidence="4 5">SyEd1</strain>
    </source>
</reference>
<dbReference type="Pfam" id="PF25967">
    <property type="entry name" value="RND-MFP_C"/>
    <property type="match status" value="1"/>
</dbReference>
<evidence type="ECO:0000313" key="4">
    <source>
        <dbReference type="EMBL" id="QZN94593.1"/>
    </source>
</evidence>
<dbReference type="RefSeq" id="WP_222157714.1">
    <property type="nucleotide sequence ID" value="NZ_CP081864.1"/>
</dbReference>
<gene>
    <name evidence="4" type="ORF">K6K13_15005</name>
</gene>
<dbReference type="Gene3D" id="2.40.50.100">
    <property type="match status" value="1"/>
</dbReference>
<dbReference type="PROSITE" id="PS51257">
    <property type="entry name" value="PROKAR_LIPOPROTEIN"/>
    <property type="match status" value="1"/>
</dbReference>
<dbReference type="Gene3D" id="2.40.30.170">
    <property type="match status" value="1"/>
</dbReference>
<dbReference type="SUPFAM" id="SSF111369">
    <property type="entry name" value="HlyD-like secretion proteins"/>
    <property type="match status" value="1"/>
</dbReference>
<comment type="similarity">
    <text evidence="1">Belongs to the membrane fusion protein (MFP) (TC 8.A.1) family.</text>
</comment>
<dbReference type="InterPro" id="IPR006143">
    <property type="entry name" value="RND_pump_MFP"/>
</dbReference>
<keyword evidence="5" id="KW-1185">Reference proteome</keyword>
<dbReference type="PANTHER" id="PTHR30469:SF20">
    <property type="entry name" value="EFFLUX RND TRANSPORTER PERIPLASMIC ADAPTOR SUBUNIT"/>
    <property type="match status" value="1"/>
</dbReference>
<feature type="coiled-coil region" evidence="2">
    <location>
        <begin position="128"/>
        <end position="155"/>
    </location>
</feature>
<protein>
    <submittedName>
        <fullName evidence="4">Efflux RND transporter periplasmic adaptor subunit</fullName>
    </submittedName>
</protein>
<dbReference type="Gene3D" id="2.40.420.20">
    <property type="match status" value="1"/>
</dbReference>
<accession>A0ABX9AIH8</accession>
<evidence type="ECO:0000256" key="2">
    <source>
        <dbReference type="SAM" id="Coils"/>
    </source>
</evidence>
<evidence type="ECO:0000313" key="5">
    <source>
        <dbReference type="Proteomes" id="UP000825886"/>
    </source>
</evidence>
<sequence>MKIKFIVITFIAFFISACDREATEQRITVRPVSILEVSNSAQQGVRIFPARIIAGDRTELAFKRPGQLERLLVREGEPVTQGQVIAELNSNDARLRLQDRQATFNLSQTQFSRYAALSERHIVARAELDVQRAARDSAQAALKLAKEELDDTIIRAPFPGVIAMVNARNYQIVAAGQSIATLNALELLDVEFSIPESLFILIDANNVKYQPVVELNNLPGREFIASYKEHTAQTVSGALTYRMVLTMPRPQDIPLLSGMSGRVKINLGNLPGSVAAMAVVVPVEAVFNPDTSAEHKPHVWVVNDHDGKLFVTSRQVELGQLTANGIQVVSGLSQGERIVAAGTRELKPDQEVRAWVRERGL</sequence>